<dbReference type="EMBL" id="QGDI01000001">
    <property type="protein sequence ID" value="PWJ15531.1"/>
    <property type="molecule type" value="Genomic_DNA"/>
</dbReference>
<evidence type="ECO:0000313" key="3">
    <source>
        <dbReference type="EMBL" id="PWJ15531.1"/>
    </source>
</evidence>
<dbReference type="AlphaFoldDB" id="A0A315Y4D6"/>
<accession>A0A315Y4D6</accession>
<dbReference type="InterPro" id="IPR016134">
    <property type="entry name" value="Dockerin_dom"/>
</dbReference>
<dbReference type="GO" id="GO:0000272">
    <property type="term" value="P:polysaccharide catabolic process"/>
    <property type="evidence" value="ECO:0007669"/>
    <property type="project" value="InterPro"/>
</dbReference>
<dbReference type="PROSITE" id="PS51766">
    <property type="entry name" value="DOCKERIN"/>
    <property type="match status" value="1"/>
</dbReference>
<dbReference type="SUPFAM" id="SSF63446">
    <property type="entry name" value="Type I dockerin domain"/>
    <property type="match status" value="1"/>
</dbReference>
<dbReference type="Gene3D" id="1.10.1330.10">
    <property type="entry name" value="Dockerin domain"/>
    <property type="match status" value="1"/>
</dbReference>
<dbReference type="InterPro" id="IPR036439">
    <property type="entry name" value="Dockerin_dom_sf"/>
</dbReference>
<dbReference type="Proteomes" id="UP000245720">
    <property type="component" value="Unassembled WGS sequence"/>
</dbReference>
<evidence type="ECO:0000313" key="4">
    <source>
        <dbReference type="Proteomes" id="UP000245720"/>
    </source>
</evidence>
<sequence length="338" mass="36566">MKHRSLHGFTKRIIAASAAALTAVSALCLNSFAEDERKGGIKGIQEIGGAFDGGNSFPPDADTDFDPDSYTLYYTEIGMIRDNAEAEVAECVIDESFTDESVNRSCTIKALDHDLTIDAGDNDIIVLLDDLTLGNTITVSTGKGTVRFFIRGTFTCGGNSRGILYEGMDDGVILSYDDSFPICFYSEKEALMVLKDNCTICGILRTPEMFLDATSSGAFYIEYISEYCKDFSEIRKLKAGILGNVLVSGIINKKSSDVLLCNTSSHGYGLRDDIVRYGDANCDGILDLSDAIFIMQALANPDKYSLTSKGRDNADTNGDGVTANDALVIQQHLLGLDK</sequence>
<dbReference type="Pfam" id="PF00404">
    <property type="entry name" value="Dockerin_1"/>
    <property type="match status" value="1"/>
</dbReference>
<dbReference type="RefSeq" id="WP_109725315.1">
    <property type="nucleotide sequence ID" value="NZ_QGDI01000001.1"/>
</dbReference>
<comment type="caution">
    <text evidence="3">The sequence shown here is derived from an EMBL/GenBank/DDBJ whole genome shotgun (WGS) entry which is preliminary data.</text>
</comment>
<dbReference type="OrthoDB" id="1822303at2"/>
<evidence type="ECO:0000256" key="1">
    <source>
        <dbReference type="SAM" id="SignalP"/>
    </source>
</evidence>
<proteinExistence type="predicted"/>
<feature type="domain" description="Dockerin" evidence="2">
    <location>
        <begin position="273"/>
        <end position="338"/>
    </location>
</feature>
<feature type="signal peptide" evidence="1">
    <location>
        <begin position="1"/>
        <end position="33"/>
    </location>
</feature>
<dbReference type="CDD" id="cd14256">
    <property type="entry name" value="Dockerin_I"/>
    <property type="match status" value="1"/>
</dbReference>
<feature type="chain" id="PRO_5016447753" description="Dockerin domain-containing protein" evidence="1">
    <location>
        <begin position="34"/>
        <end position="338"/>
    </location>
</feature>
<name>A0A315Y4D6_RUMFL</name>
<gene>
    <name evidence="3" type="ORF">IE37_00432</name>
</gene>
<reference evidence="3 4" key="1">
    <citation type="submission" date="2018-05" db="EMBL/GenBank/DDBJ databases">
        <title>The Hungate 1000. A catalogue of reference genomes from the rumen microbiome.</title>
        <authorList>
            <person name="Kelly W."/>
        </authorList>
    </citation>
    <scope>NUCLEOTIDE SEQUENCE [LARGE SCALE GENOMIC DNA]</scope>
    <source>
        <strain evidence="3 4">SAb67</strain>
    </source>
</reference>
<evidence type="ECO:0000259" key="2">
    <source>
        <dbReference type="PROSITE" id="PS51766"/>
    </source>
</evidence>
<keyword evidence="1" id="KW-0732">Signal</keyword>
<dbReference type="GO" id="GO:0004553">
    <property type="term" value="F:hydrolase activity, hydrolyzing O-glycosyl compounds"/>
    <property type="evidence" value="ECO:0007669"/>
    <property type="project" value="InterPro"/>
</dbReference>
<protein>
    <recommendedName>
        <fullName evidence="2">Dockerin domain-containing protein</fullName>
    </recommendedName>
</protein>
<organism evidence="3 4">
    <name type="scientific">Ruminococcus flavefaciens</name>
    <dbReference type="NCBI Taxonomy" id="1265"/>
    <lineage>
        <taxon>Bacteria</taxon>
        <taxon>Bacillati</taxon>
        <taxon>Bacillota</taxon>
        <taxon>Clostridia</taxon>
        <taxon>Eubacteriales</taxon>
        <taxon>Oscillospiraceae</taxon>
        <taxon>Ruminococcus</taxon>
    </lineage>
</organism>
<dbReference type="InterPro" id="IPR002105">
    <property type="entry name" value="Dockerin_1_rpt"/>
</dbReference>